<dbReference type="InterPro" id="IPR006140">
    <property type="entry name" value="D-isomer_DH_NAD-bd"/>
</dbReference>
<protein>
    <submittedName>
        <fullName evidence="7">Hydroxyacid dehydrogenase</fullName>
    </submittedName>
</protein>
<evidence type="ECO:0000256" key="1">
    <source>
        <dbReference type="ARBA" id="ARBA00005854"/>
    </source>
</evidence>
<accession>A0A223ATA4</accession>
<dbReference type="PROSITE" id="PS00671">
    <property type="entry name" value="D_2_HYDROXYACID_DH_3"/>
    <property type="match status" value="1"/>
</dbReference>
<name>A0A223ATA4_9FIRM</name>
<dbReference type="InterPro" id="IPR036291">
    <property type="entry name" value="NAD(P)-bd_dom_sf"/>
</dbReference>
<comment type="similarity">
    <text evidence="1 4">Belongs to the D-isomer specific 2-hydroxyacid dehydrogenase family.</text>
</comment>
<evidence type="ECO:0000259" key="5">
    <source>
        <dbReference type="Pfam" id="PF00389"/>
    </source>
</evidence>
<dbReference type="EMBL" id="CP016199">
    <property type="protein sequence ID" value="ASS38191.1"/>
    <property type="molecule type" value="Genomic_DNA"/>
</dbReference>
<dbReference type="GO" id="GO:0051287">
    <property type="term" value="F:NAD binding"/>
    <property type="evidence" value="ECO:0007669"/>
    <property type="project" value="InterPro"/>
</dbReference>
<sequence length="316" mass="33921">MKIILMEPLGISEDTLKRLSDKLTEQGHTFKAYDTVTTDTDELIERAEDAEVLIIANHPLPGEVIRADKKLKLVSVAFVGIDHVDVEACKKAGVLISNTGGYCDDAVAELAIGLTLDCLRNITECNAVVQDGLGKGNLAGYELAGKTVGIVGTGAIGVRAAAIFKVFGCKLIGYNRSEKIAAKALGLEYMSLIDVMAKADIISVHTPLTPETKGLIGEKEIAAMKQGAIIVNTARGPVIETEALAKALKERRIKAGIDVFEKDPPLPESHPLIGVPNLLCTPHVGFDTRESIDRRAEMVFENVTSWIGGNQIRKVL</sequence>
<dbReference type="InterPro" id="IPR006139">
    <property type="entry name" value="D-isomer_2_OHA_DH_cat_dom"/>
</dbReference>
<dbReference type="InterPro" id="IPR029752">
    <property type="entry name" value="D-isomer_DH_CS1"/>
</dbReference>
<keyword evidence="2 4" id="KW-0560">Oxidoreductase</keyword>
<evidence type="ECO:0000256" key="2">
    <source>
        <dbReference type="ARBA" id="ARBA00023002"/>
    </source>
</evidence>
<keyword evidence="3" id="KW-0520">NAD</keyword>
<dbReference type="Pfam" id="PF02826">
    <property type="entry name" value="2-Hacid_dh_C"/>
    <property type="match status" value="1"/>
</dbReference>
<dbReference type="GO" id="GO:0006564">
    <property type="term" value="P:L-serine biosynthetic process"/>
    <property type="evidence" value="ECO:0007669"/>
    <property type="project" value="UniProtKB-ARBA"/>
</dbReference>
<dbReference type="InterPro" id="IPR029753">
    <property type="entry name" value="D-isomer_DH_CS"/>
</dbReference>
<evidence type="ECO:0000259" key="6">
    <source>
        <dbReference type="Pfam" id="PF02826"/>
    </source>
</evidence>
<evidence type="ECO:0000256" key="4">
    <source>
        <dbReference type="RuleBase" id="RU003719"/>
    </source>
</evidence>
<evidence type="ECO:0000256" key="3">
    <source>
        <dbReference type="ARBA" id="ARBA00023027"/>
    </source>
</evidence>
<evidence type="ECO:0000313" key="8">
    <source>
        <dbReference type="Proteomes" id="UP000214689"/>
    </source>
</evidence>
<dbReference type="PANTHER" id="PTHR10996">
    <property type="entry name" value="2-HYDROXYACID DEHYDROGENASE-RELATED"/>
    <property type="match status" value="1"/>
</dbReference>
<reference evidence="8" key="1">
    <citation type="submission" date="2016-05" db="EMBL/GenBank/DDBJ databases">
        <authorList>
            <person name="Holder M.E."/>
            <person name="Ajami N.J."/>
            <person name="Petrosino J.F."/>
        </authorList>
    </citation>
    <scope>NUCLEOTIDE SEQUENCE [LARGE SCALE GENOMIC DNA]</scope>
    <source>
        <strain evidence="8">ATCC 700696</strain>
    </source>
</reference>
<dbReference type="RefSeq" id="WP_094234431.1">
    <property type="nucleotide sequence ID" value="NZ_CP016199.1"/>
</dbReference>
<feature type="domain" description="D-isomer specific 2-hydroxyacid dehydrogenase catalytic" evidence="5">
    <location>
        <begin position="6"/>
        <end position="314"/>
    </location>
</feature>
<dbReference type="OrthoDB" id="9805416at2"/>
<dbReference type="SUPFAM" id="SSF51735">
    <property type="entry name" value="NAD(P)-binding Rossmann-fold domains"/>
    <property type="match status" value="1"/>
</dbReference>
<dbReference type="FunFam" id="3.40.50.720:FF:000041">
    <property type="entry name" value="D-3-phosphoglycerate dehydrogenase"/>
    <property type="match status" value="1"/>
</dbReference>
<organism evidence="7 8">
    <name type="scientific">Mogibacterium pumilum</name>
    <dbReference type="NCBI Taxonomy" id="86332"/>
    <lineage>
        <taxon>Bacteria</taxon>
        <taxon>Bacillati</taxon>
        <taxon>Bacillota</taxon>
        <taxon>Clostridia</taxon>
        <taxon>Peptostreptococcales</taxon>
        <taxon>Anaerovoracaceae</taxon>
        <taxon>Mogibacterium</taxon>
    </lineage>
</organism>
<feature type="domain" description="D-isomer specific 2-hydroxyacid dehydrogenase NAD-binding" evidence="6">
    <location>
        <begin position="112"/>
        <end position="285"/>
    </location>
</feature>
<dbReference type="Pfam" id="PF00389">
    <property type="entry name" value="2-Hacid_dh"/>
    <property type="match status" value="1"/>
</dbReference>
<gene>
    <name evidence="7" type="ORF">AXF17_07105</name>
</gene>
<keyword evidence="8" id="KW-1185">Reference proteome</keyword>
<dbReference type="AlphaFoldDB" id="A0A223ATA4"/>
<dbReference type="GO" id="GO:0047545">
    <property type="term" value="F:(S)-2-hydroxyglutarate dehydrogenase activity"/>
    <property type="evidence" value="ECO:0007669"/>
    <property type="project" value="UniProtKB-ARBA"/>
</dbReference>
<dbReference type="Gene3D" id="3.40.50.720">
    <property type="entry name" value="NAD(P)-binding Rossmann-like Domain"/>
    <property type="match status" value="2"/>
</dbReference>
<dbReference type="GO" id="GO:0004617">
    <property type="term" value="F:phosphoglycerate dehydrogenase activity"/>
    <property type="evidence" value="ECO:0007669"/>
    <property type="project" value="UniProtKB-ARBA"/>
</dbReference>
<dbReference type="InterPro" id="IPR050223">
    <property type="entry name" value="D-isomer_2-hydroxyacid_DH"/>
</dbReference>
<evidence type="ECO:0000313" key="7">
    <source>
        <dbReference type="EMBL" id="ASS38191.1"/>
    </source>
</evidence>
<dbReference type="SUPFAM" id="SSF52283">
    <property type="entry name" value="Formate/glycerate dehydrogenase catalytic domain-like"/>
    <property type="match status" value="1"/>
</dbReference>
<dbReference type="Proteomes" id="UP000214689">
    <property type="component" value="Chromosome"/>
</dbReference>
<proteinExistence type="inferred from homology"/>
<dbReference type="PROSITE" id="PS00065">
    <property type="entry name" value="D_2_HYDROXYACID_DH_1"/>
    <property type="match status" value="1"/>
</dbReference>